<protein>
    <recommendedName>
        <fullName evidence="6">RND transporter</fullName>
    </recommendedName>
</protein>
<accession>A0A2P1PTS5</accession>
<gene>
    <name evidence="4" type="ORF">C7S18_14050</name>
</gene>
<dbReference type="AlphaFoldDB" id="A0A2P1PTS5"/>
<evidence type="ECO:0000256" key="3">
    <source>
        <dbReference type="SAM" id="MobiDB-lite"/>
    </source>
</evidence>
<keyword evidence="2" id="KW-0732">Signal</keyword>
<reference evidence="4 5" key="2">
    <citation type="submission" date="2018-03" db="EMBL/GenBank/DDBJ databases">
        <authorList>
            <person name="Keele B.F."/>
        </authorList>
    </citation>
    <scope>NUCLEOTIDE SEQUENCE [LARGE SCALE GENOMIC DNA]</scope>
    <source>
        <strain evidence="4 5">D13</strain>
    </source>
</reference>
<dbReference type="GO" id="GO:0015562">
    <property type="term" value="F:efflux transmembrane transporter activity"/>
    <property type="evidence" value="ECO:0007669"/>
    <property type="project" value="InterPro"/>
</dbReference>
<dbReference type="SUPFAM" id="SSF56954">
    <property type="entry name" value="Outer membrane efflux proteins (OEP)"/>
    <property type="match status" value="1"/>
</dbReference>
<evidence type="ECO:0000256" key="2">
    <source>
        <dbReference type="RuleBase" id="RU362097"/>
    </source>
</evidence>
<feature type="chain" id="PRO_5015020496" description="RND transporter" evidence="2">
    <location>
        <begin position="25"/>
        <end position="489"/>
    </location>
</feature>
<feature type="signal peptide" evidence="2">
    <location>
        <begin position="1"/>
        <end position="24"/>
    </location>
</feature>
<organism evidence="4 5">
    <name type="scientific">Ahniella affigens</name>
    <dbReference type="NCBI Taxonomy" id="2021234"/>
    <lineage>
        <taxon>Bacteria</taxon>
        <taxon>Pseudomonadati</taxon>
        <taxon>Pseudomonadota</taxon>
        <taxon>Gammaproteobacteria</taxon>
        <taxon>Lysobacterales</taxon>
        <taxon>Rhodanobacteraceae</taxon>
        <taxon>Ahniella</taxon>
    </lineage>
</organism>
<feature type="region of interest" description="Disordered" evidence="3">
    <location>
        <begin position="109"/>
        <end position="131"/>
    </location>
</feature>
<dbReference type="GO" id="GO:0009279">
    <property type="term" value="C:cell outer membrane"/>
    <property type="evidence" value="ECO:0007669"/>
    <property type="project" value="UniProtKB-SubCell"/>
</dbReference>
<keyword evidence="2" id="KW-0564">Palmitate</keyword>
<comment type="subcellular location">
    <subcellularLocation>
        <location evidence="2">Cell outer membrane</location>
        <topology evidence="2">Lipid-anchor</topology>
    </subcellularLocation>
</comment>
<comment type="similarity">
    <text evidence="1 2">Belongs to the outer membrane factor (OMF) (TC 1.B.17) family.</text>
</comment>
<dbReference type="InterPro" id="IPR003423">
    <property type="entry name" value="OMP_efflux"/>
</dbReference>
<name>A0A2P1PTS5_9GAMM</name>
<sequence length="489" mass="53611">MRRLRKECIMLKPLTVIISSLLLAACTVGPAYQRPDSPLPNRFDQANTEASQQDIGTGVWQAFGDPALDRLVARALADNTSIAQAFARWEEVRALRGLSPYSLFPTVTADTEAERSKPSGQDPFIPSDQGRTDNYTAGFDATWEIDLFGSLRNQKRAIVRRQDAAAAELQQMRLSIVAETAQAYFALRGAEQQYRLAEANQQSLVESVRLIGALLKAGRVNELDLTRLRAQQSAQAADVSRLRADIVRQEQRLAALTGWPVSTLRTEIGPEASMPALPSLVATGKPEDWLRRRPDVYAAERTLAAAYSDVGTEMAEYFPKLNLLGGFGWTAQSAGELGSASSERWRWGPSLSWSFLDFGRVKQNVRAADARKNAAIAVYQETVLRALEETENALAGYRAANESAVNLAAAADDAREAARLSRLRFEVGADDALSYLDAERTRIDFEARAVTAETNRATALVQLYKALAGDFAAKANPEVRLGDLETDGR</sequence>
<dbReference type="InterPro" id="IPR010131">
    <property type="entry name" value="MdtP/NodT-like"/>
</dbReference>
<reference evidence="4 5" key="1">
    <citation type="submission" date="2018-03" db="EMBL/GenBank/DDBJ databases">
        <title>Ahniella affigens gen. nov., sp. nov., a gammaproteobacterium isolated from sandy soil near a stream.</title>
        <authorList>
            <person name="Ko Y."/>
            <person name="Kim J.-H."/>
        </authorList>
    </citation>
    <scope>NUCLEOTIDE SEQUENCE [LARGE SCALE GENOMIC DNA]</scope>
    <source>
        <strain evidence="4 5">D13</strain>
    </source>
</reference>
<dbReference type="EMBL" id="CP027860">
    <property type="protein sequence ID" value="AVP98246.1"/>
    <property type="molecule type" value="Genomic_DNA"/>
</dbReference>
<keyword evidence="2" id="KW-0449">Lipoprotein</keyword>
<dbReference type="PROSITE" id="PS51257">
    <property type="entry name" value="PROKAR_LIPOPROTEIN"/>
    <property type="match status" value="1"/>
</dbReference>
<keyword evidence="5" id="KW-1185">Reference proteome</keyword>
<dbReference type="PANTHER" id="PTHR30203">
    <property type="entry name" value="OUTER MEMBRANE CATION EFFLUX PROTEIN"/>
    <property type="match status" value="1"/>
</dbReference>
<evidence type="ECO:0000313" key="5">
    <source>
        <dbReference type="Proteomes" id="UP000241074"/>
    </source>
</evidence>
<evidence type="ECO:0000313" key="4">
    <source>
        <dbReference type="EMBL" id="AVP98246.1"/>
    </source>
</evidence>
<keyword evidence="2" id="KW-0472">Membrane</keyword>
<dbReference type="NCBIfam" id="TIGR01845">
    <property type="entry name" value="outer_NodT"/>
    <property type="match status" value="1"/>
</dbReference>
<keyword evidence="2" id="KW-1134">Transmembrane beta strand</keyword>
<proteinExistence type="inferred from homology"/>
<evidence type="ECO:0008006" key="6">
    <source>
        <dbReference type="Google" id="ProtNLM"/>
    </source>
</evidence>
<evidence type="ECO:0000256" key="1">
    <source>
        <dbReference type="ARBA" id="ARBA00007613"/>
    </source>
</evidence>
<dbReference type="KEGG" id="xba:C7S18_14050"/>
<dbReference type="Gene3D" id="1.20.1600.10">
    <property type="entry name" value="Outer membrane efflux proteins (OEP)"/>
    <property type="match status" value="1"/>
</dbReference>
<dbReference type="Proteomes" id="UP000241074">
    <property type="component" value="Chromosome"/>
</dbReference>
<keyword evidence="2" id="KW-0812">Transmembrane</keyword>
<dbReference type="Pfam" id="PF02321">
    <property type="entry name" value="OEP"/>
    <property type="match status" value="2"/>
</dbReference>
<dbReference type="Gene3D" id="2.20.200.10">
    <property type="entry name" value="Outer membrane efflux proteins (OEP)"/>
    <property type="match status" value="1"/>
</dbReference>
<dbReference type="PANTHER" id="PTHR30203:SF25">
    <property type="entry name" value="OUTER MEMBRANE PROTEIN-RELATED"/>
    <property type="match status" value="1"/>
</dbReference>